<keyword evidence="4" id="KW-1185">Reference proteome</keyword>
<dbReference type="Proteomes" id="UP000434052">
    <property type="component" value="Unassembled WGS sequence"/>
</dbReference>
<dbReference type="Gene3D" id="6.10.280.50">
    <property type="match status" value="1"/>
</dbReference>
<evidence type="ECO:0000313" key="1">
    <source>
        <dbReference type="EMBL" id="QJT07888.1"/>
    </source>
</evidence>
<evidence type="ECO:0000313" key="4">
    <source>
        <dbReference type="Proteomes" id="UP000503251"/>
    </source>
</evidence>
<dbReference type="Pfam" id="PF04325">
    <property type="entry name" value="DUF465"/>
    <property type="match status" value="1"/>
</dbReference>
<protein>
    <submittedName>
        <fullName evidence="2">DUF465 domain-containing protein</fullName>
    </submittedName>
</protein>
<reference evidence="2 3" key="1">
    <citation type="submission" date="2018-06" db="EMBL/GenBank/DDBJ databases">
        <title>Complete genome of Desulfovibrio marinus P48SEP.</title>
        <authorList>
            <person name="Crispim J.S."/>
            <person name="Vidigal P.M.P."/>
            <person name="Silva L.C.F."/>
            <person name="Araujo L.C."/>
            <person name="Laguardia C.N."/>
            <person name="Dias R.S."/>
            <person name="Sousa M.P."/>
            <person name="Paula S.O."/>
            <person name="Silva C."/>
        </authorList>
    </citation>
    <scope>NUCLEOTIDE SEQUENCE [LARGE SCALE GENOMIC DNA]</scope>
    <source>
        <strain evidence="2 3">P48SEP</strain>
    </source>
</reference>
<name>A0A6P1ZIU7_9BACT</name>
<organism evidence="2 3">
    <name type="scientific">Oceanidesulfovibrio marinus</name>
    <dbReference type="NCBI Taxonomy" id="370038"/>
    <lineage>
        <taxon>Bacteria</taxon>
        <taxon>Pseudomonadati</taxon>
        <taxon>Thermodesulfobacteriota</taxon>
        <taxon>Desulfovibrionia</taxon>
        <taxon>Desulfovibrionales</taxon>
        <taxon>Desulfovibrionaceae</taxon>
        <taxon>Oceanidesulfovibrio</taxon>
    </lineage>
</organism>
<gene>
    <name evidence="2" type="ORF">DQK91_12040</name>
    <name evidence="1" type="ORF">E8L03_02635</name>
</gene>
<dbReference type="InterPro" id="IPR007420">
    <property type="entry name" value="DUF465"/>
</dbReference>
<dbReference type="EMBL" id="CP039543">
    <property type="protein sequence ID" value="QJT07888.1"/>
    <property type="molecule type" value="Genomic_DNA"/>
</dbReference>
<sequence length="76" mass="9064">MEQRDLDLLEKHREHDAELKALWEEHVFYEQQLQKLEGKNSLSPGEQSTIREIKKKKLSGKTKIQAILDRYRSTEN</sequence>
<proteinExistence type="predicted"/>
<dbReference type="OrthoDB" id="5471937at2"/>
<dbReference type="Proteomes" id="UP000503251">
    <property type="component" value="Chromosome"/>
</dbReference>
<reference evidence="1 4" key="2">
    <citation type="submission" date="2019-04" db="EMBL/GenBank/DDBJ databases">
        <title>Isolation and culture of sulfate reducing bacteria from the cold seep of the South China Sea.</title>
        <authorList>
            <person name="Sun C."/>
            <person name="Liu R."/>
        </authorList>
    </citation>
    <scope>NUCLEOTIDE SEQUENCE [LARGE SCALE GENOMIC DNA]</scope>
    <source>
        <strain evidence="1 4">CS1</strain>
    </source>
</reference>
<accession>A0A6P1ZIU7</accession>
<evidence type="ECO:0000313" key="2">
    <source>
        <dbReference type="EMBL" id="TVM33388.1"/>
    </source>
</evidence>
<dbReference type="EMBL" id="QMIF01000007">
    <property type="protein sequence ID" value="TVM33388.1"/>
    <property type="molecule type" value="Genomic_DNA"/>
</dbReference>
<dbReference type="AlphaFoldDB" id="A0A6P1ZIU7"/>
<dbReference type="InterPro" id="IPR038444">
    <property type="entry name" value="DUF465_sf"/>
</dbReference>
<evidence type="ECO:0000313" key="3">
    <source>
        <dbReference type="Proteomes" id="UP000434052"/>
    </source>
</evidence>
<dbReference type="RefSeq" id="WP_144305609.1">
    <property type="nucleotide sequence ID" value="NZ_CP039543.1"/>
</dbReference>